<evidence type="ECO:0000256" key="2">
    <source>
        <dbReference type="ARBA" id="ARBA00022487"/>
    </source>
</evidence>
<feature type="domain" description="Carboxylesterase type B" evidence="7">
    <location>
        <begin position="1"/>
        <end position="335"/>
    </location>
</feature>
<dbReference type="Gene3D" id="3.40.50.1820">
    <property type="entry name" value="alpha/beta hydrolase"/>
    <property type="match status" value="1"/>
</dbReference>
<dbReference type="STRING" id="7222.B4K3F0"/>
<evidence type="ECO:0000256" key="4">
    <source>
        <dbReference type="ARBA" id="ARBA00023157"/>
    </source>
</evidence>
<name>B4K3F0_DROGR</name>
<keyword evidence="4" id="KW-1015">Disulfide bond</keyword>
<dbReference type="SUPFAM" id="SSF53474">
    <property type="entry name" value="alpha/beta-Hydrolases"/>
    <property type="match status" value="1"/>
</dbReference>
<gene>
    <name evidence="8" type="primary">Dgri\GH23775</name>
    <name evidence="8" type="ORF">Dgri_GH23775</name>
</gene>
<evidence type="ECO:0000259" key="7">
    <source>
        <dbReference type="Pfam" id="PF00135"/>
    </source>
</evidence>
<organism evidence="9">
    <name type="scientific">Drosophila grimshawi</name>
    <name type="common">Hawaiian fruit fly</name>
    <name type="synonym">Idiomyia grimshawi</name>
    <dbReference type="NCBI Taxonomy" id="7222"/>
    <lineage>
        <taxon>Eukaryota</taxon>
        <taxon>Metazoa</taxon>
        <taxon>Ecdysozoa</taxon>
        <taxon>Arthropoda</taxon>
        <taxon>Hexapoda</taxon>
        <taxon>Insecta</taxon>
        <taxon>Pterygota</taxon>
        <taxon>Neoptera</taxon>
        <taxon>Endopterygota</taxon>
        <taxon>Diptera</taxon>
        <taxon>Brachycera</taxon>
        <taxon>Muscomorpha</taxon>
        <taxon>Ephydroidea</taxon>
        <taxon>Drosophilidae</taxon>
        <taxon>Drosophila</taxon>
        <taxon>Hawaiian Drosophila</taxon>
    </lineage>
</organism>
<dbReference type="GO" id="GO:0060179">
    <property type="term" value="P:male mating behavior"/>
    <property type="evidence" value="ECO:0007669"/>
    <property type="project" value="EnsemblMetazoa"/>
</dbReference>
<dbReference type="InParanoid" id="B4K3F0"/>
<evidence type="ECO:0000313" key="8">
    <source>
        <dbReference type="EMBL" id="EDV90441.1"/>
    </source>
</evidence>
<dbReference type="InterPro" id="IPR029058">
    <property type="entry name" value="AB_hydrolase_fold"/>
</dbReference>
<evidence type="ECO:0000313" key="9">
    <source>
        <dbReference type="Proteomes" id="UP000001070"/>
    </source>
</evidence>
<dbReference type="PANTHER" id="PTHR43142:SF1">
    <property type="entry name" value="CARBOXYLIC ESTER HYDROLASE"/>
    <property type="match status" value="1"/>
</dbReference>
<dbReference type="GO" id="GO:0106435">
    <property type="term" value="F:carboxylesterase activity"/>
    <property type="evidence" value="ECO:0007669"/>
    <property type="project" value="EnsemblMetazoa"/>
</dbReference>
<evidence type="ECO:0000256" key="3">
    <source>
        <dbReference type="ARBA" id="ARBA00022801"/>
    </source>
</evidence>
<dbReference type="Proteomes" id="UP000001070">
    <property type="component" value="Unassembled WGS sequence"/>
</dbReference>
<dbReference type="PROSITE" id="PS00122">
    <property type="entry name" value="CARBOXYLESTERASE_B_1"/>
    <property type="match status" value="1"/>
</dbReference>
<dbReference type="OrthoDB" id="19653at2759"/>
<proteinExistence type="inferred from homology"/>
<dbReference type="GO" id="GO:0006719">
    <property type="term" value="P:juvenile hormone catabolic process"/>
    <property type="evidence" value="ECO:0007669"/>
    <property type="project" value="EnsemblMetazoa"/>
</dbReference>
<comment type="similarity">
    <text evidence="1 6">Belongs to the type-B carboxylesterase/lipase family.</text>
</comment>
<dbReference type="GO" id="GO:0048149">
    <property type="term" value="P:behavioral response to ethanol"/>
    <property type="evidence" value="ECO:0007669"/>
    <property type="project" value="EnsemblMetazoa"/>
</dbReference>
<keyword evidence="2" id="KW-0719">Serine esterase</keyword>
<dbReference type="EC" id="3.1.1.-" evidence="6"/>
<dbReference type="OMA" id="IRKNVCH"/>
<protein>
    <recommendedName>
        <fullName evidence="6">Carboxylic ester hydrolase</fullName>
        <ecNumber evidence="6">3.1.1.-</ecNumber>
    </recommendedName>
</protein>
<evidence type="ECO:0000256" key="5">
    <source>
        <dbReference type="ARBA" id="ARBA00023180"/>
    </source>
</evidence>
<dbReference type="PANTHER" id="PTHR43142">
    <property type="entry name" value="CARBOXYLIC ESTER HYDROLASE"/>
    <property type="match status" value="1"/>
</dbReference>
<dbReference type="InterPro" id="IPR019826">
    <property type="entry name" value="Carboxylesterase_B_AS"/>
</dbReference>
<dbReference type="InterPro" id="IPR002018">
    <property type="entry name" value="CarbesteraseB"/>
</dbReference>
<dbReference type="PhylomeDB" id="B4K3F0"/>
<dbReference type="EMBL" id="CH922110">
    <property type="protein sequence ID" value="EDV90441.1"/>
    <property type="molecule type" value="Genomic_DNA"/>
</dbReference>
<dbReference type="eggNOG" id="KOG1516">
    <property type="taxonomic scope" value="Eukaryota"/>
</dbReference>
<dbReference type="Pfam" id="PF00135">
    <property type="entry name" value="COesterase"/>
    <property type="match status" value="1"/>
</dbReference>
<dbReference type="HOGENOM" id="CLU_006586_13_2_1"/>
<evidence type="ECO:0000256" key="1">
    <source>
        <dbReference type="ARBA" id="ARBA00005964"/>
    </source>
</evidence>
<keyword evidence="5" id="KW-0325">Glycoprotein</keyword>
<dbReference type="FunCoup" id="B4K3F0">
    <property type="interactions" value="46"/>
</dbReference>
<dbReference type="GO" id="GO:0004453">
    <property type="term" value="F:juvenile-hormone esterase activity"/>
    <property type="evidence" value="ECO:0007669"/>
    <property type="project" value="EnsemblMetazoa"/>
</dbReference>
<sequence>DQQLALRWVQRNIKYFGGDPQRVTIFGQSAGGVATHLHMLSPRSAGLFQQVISMSGTANVPFALVDEPLKQARQTAELCQVANAQNLSTAKLTRALRGVDVQTLLNAGDGLKFWDVDHMTNYRPVVEHPADEAFLSVQPKQLMAKGDYNKVPWLLGTVPEEGAVRVVNIMEKLTLRQDFNSRFDELIQAQLELPKAFSQQQLAQVMQTVSDVYFHNIHEVNEQTVQGFLNLISDRGFKQPLYNAMWDYVINLKEREQQMFLYSFNYLGPYSYASVFTSANVTKKYGVVHCDDLIYLFRSPMLFPDFERNSTEARVIKSFVGYFVHFAKFGKPRNLESLGQCTEQVLKSRPEGICDYHSFENAEKDANGFQVKVAQKLPAVNVKIWNSLLAEPKRY</sequence>
<reference evidence="8 9" key="1">
    <citation type="journal article" date="2007" name="Nature">
        <title>Evolution of genes and genomes on the Drosophila phylogeny.</title>
        <authorList>
            <consortium name="Drosophila 12 Genomes Consortium"/>
            <person name="Clark A.G."/>
            <person name="Eisen M.B."/>
            <person name="Smith D.R."/>
            <person name="Bergman C.M."/>
            <person name="Oliver B."/>
            <person name="Markow T.A."/>
            <person name="Kaufman T.C."/>
            <person name="Kellis M."/>
            <person name="Gelbart W."/>
            <person name="Iyer V.N."/>
            <person name="Pollard D.A."/>
            <person name="Sackton T.B."/>
            <person name="Larracuente A.M."/>
            <person name="Singh N.D."/>
            <person name="Abad J.P."/>
            <person name="Abt D.N."/>
            <person name="Adryan B."/>
            <person name="Aguade M."/>
            <person name="Akashi H."/>
            <person name="Anderson W.W."/>
            <person name="Aquadro C.F."/>
            <person name="Ardell D.H."/>
            <person name="Arguello R."/>
            <person name="Artieri C.G."/>
            <person name="Barbash D.A."/>
            <person name="Barker D."/>
            <person name="Barsanti P."/>
            <person name="Batterham P."/>
            <person name="Batzoglou S."/>
            <person name="Begun D."/>
            <person name="Bhutkar A."/>
            <person name="Blanco E."/>
            <person name="Bosak S.A."/>
            <person name="Bradley R.K."/>
            <person name="Brand A.D."/>
            <person name="Brent M.R."/>
            <person name="Brooks A.N."/>
            <person name="Brown R.H."/>
            <person name="Butlin R.K."/>
            <person name="Caggese C."/>
            <person name="Calvi B.R."/>
            <person name="Bernardo de Carvalho A."/>
            <person name="Caspi A."/>
            <person name="Castrezana S."/>
            <person name="Celniker S.E."/>
            <person name="Chang J.L."/>
            <person name="Chapple C."/>
            <person name="Chatterji S."/>
            <person name="Chinwalla A."/>
            <person name="Civetta A."/>
            <person name="Clifton S.W."/>
            <person name="Comeron J.M."/>
            <person name="Costello J.C."/>
            <person name="Coyne J.A."/>
            <person name="Daub J."/>
            <person name="David R.G."/>
            <person name="Delcher A.L."/>
            <person name="Delehaunty K."/>
            <person name="Do C.B."/>
            <person name="Ebling H."/>
            <person name="Edwards K."/>
            <person name="Eickbush T."/>
            <person name="Evans J.D."/>
            <person name="Filipski A."/>
            <person name="Findeiss S."/>
            <person name="Freyhult E."/>
            <person name="Fulton L."/>
            <person name="Fulton R."/>
            <person name="Garcia A.C."/>
            <person name="Gardiner A."/>
            <person name="Garfield D.A."/>
            <person name="Garvin B.E."/>
            <person name="Gibson G."/>
            <person name="Gilbert D."/>
            <person name="Gnerre S."/>
            <person name="Godfrey J."/>
            <person name="Good R."/>
            <person name="Gotea V."/>
            <person name="Gravely B."/>
            <person name="Greenberg A.J."/>
            <person name="Griffiths-Jones S."/>
            <person name="Gross S."/>
            <person name="Guigo R."/>
            <person name="Gustafson E.A."/>
            <person name="Haerty W."/>
            <person name="Hahn M.W."/>
            <person name="Halligan D.L."/>
            <person name="Halpern A.L."/>
            <person name="Halter G.M."/>
            <person name="Han M.V."/>
            <person name="Heger A."/>
            <person name="Hillier L."/>
            <person name="Hinrichs A.S."/>
            <person name="Holmes I."/>
            <person name="Hoskins R.A."/>
            <person name="Hubisz M.J."/>
            <person name="Hultmark D."/>
            <person name="Huntley M.A."/>
            <person name="Jaffe D.B."/>
            <person name="Jagadeeshan S."/>
            <person name="Jeck W.R."/>
            <person name="Johnson J."/>
            <person name="Jones C.D."/>
            <person name="Jordan W.C."/>
            <person name="Karpen G.H."/>
            <person name="Kataoka E."/>
            <person name="Keightley P.D."/>
            <person name="Kheradpour P."/>
            <person name="Kirkness E.F."/>
            <person name="Koerich L.B."/>
            <person name="Kristiansen K."/>
            <person name="Kudrna D."/>
            <person name="Kulathinal R.J."/>
            <person name="Kumar S."/>
            <person name="Kwok R."/>
            <person name="Lander E."/>
            <person name="Langley C.H."/>
            <person name="Lapoint R."/>
            <person name="Lazzaro B.P."/>
            <person name="Lee S.J."/>
            <person name="Levesque L."/>
            <person name="Li R."/>
            <person name="Lin C.F."/>
            <person name="Lin M.F."/>
            <person name="Lindblad-Toh K."/>
            <person name="Llopart A."/>
            <person name="Long M."/>
            <person name="Low L."/>
            <person name="Lozovsky E."/>
            <person name="Lu J."/>
            <person name="Luo M."/>
            <person name="Machado C.A."/>
            <person name="Makalowski W."/>
            <person name="Marzo M."/>
            <person name="Matsuda M."/>
            <person name="Matzkin L."/>
            <person name="McAllister B."/>
            <person name="McBride C.S."/>
            <person name="McKernan B."/>
            <person name="McKernan K."/>
            <person name="Mendez-Lago M."/>
            <person name="Minx P."/>
            <person name="Mollenhauer M.U."/>
            <person name="Montooth K."/>
            <person name="Mount S.M."/>
            <person name="Mu X."/>
            <person name="Myers E."/>
            <person name="Negre B."/>
            <person name="Newfeld S."/>
            <person name="Nielsen R."/>
            <person name="Noor M.A."/>
            <person name="O'Grady P."/>
            <person name="Pachter L."/>
            <person name="Papaceit M."/>
            <person name="Parisi M.J."/>
            <person name="Parisi M."/>
            <person name="Parts L."/>
            <person name="Pedersen J.S."/>
            <person name="Pesole G."/>
            <person name="Phillippy A.M."/>
            <person name="Ponting C.P."/>
            <person name="Pop M."/>
            <person name="Porcelli D."/>
            <person name="Powell J.R."/>
            <person name="Prohaska S."/>
            <person name="Pruitt K."/>
            <person name="Puig M."/>
            <person name="Quesneville H."/>
            <person name="Ram K.R."/>
            <person name="Rand D."/>
            <person name="Rasmussen M.D."/>
            <person name="Reed L.K."/>
            <person name="Reenan R."/>
            <person name="Reily A."/>
            <person name="Remington K.A."/>
            <person name="Rieger T.T."/>
            <person name="Ritchie M.G."/>
            <person name="Robin C."/>
            <person name="Rogers Y.H."/>
            <person name="Rohde C."/>
            <person name="Rozas J."/>
            <person name="Rubenfield M.J."/>
            <person name="Ruiz A."/>
            <person name="Russo S."/>
            <person name="Salzberg S.L."/>
            <person name="Sanchez-Gracia A."/>
            <person name="Saranga D.J."/>
            <person name="Sato H."/>
            <person name="Schaeffer S.W."/>
            <person name="Schatz M.C."/>
            <person name="Schlenke T."/>
            <person name="Schwartz R."/>
            <person name="Segarra C."/>
            <person name="Singh R.S."/>
            <person name="Sirot L."/>
            <person name="Sirota M."/>
            <person name="Sisneros N.B."/>
            <person name="Smith C.D."/>
            <person name="Smith T.F."/>
            <person name="Spieth J."/>
            <person name="Stage D.E."/>
            <person name="Stark A."/>
            <person name="Stephan W."/>
            <person name="Strausberg R.L."/>
            <person name="Strempel S."/>
            <person name="Sturgill D."/>
            <person name="Sutton G."/>
            <person name="Sutton G.G."/>
            <person name="Tao W."/>
            <person name="Teichmann S."/>
            <person name="Tobari Y.N."/>
            <person name="Tomimura Y."/>
            <person name="Tsolas J.M."/>
            <person name="Valente V.L."/>
            <person name="Venter E."/>
            <person name="Venter J.C."/>
            <person name="Vicario S."/>
            <person name="Vieira F.G."/>
            <person name="Vilella A.J."/>
            <person name="Villasante A."/>
            <person name="Walenz B."/>
            <person name="Wang J."/>
            <person name="Wasserman M."/>
            <person name="Watts T."/>
            <person name="Wilson D."/>
            <person name="Wilson R.K."/>
            <person name="Wing R.A."/>
            <person name="Wolfner M.F."/>
            <person name="Wong A."/>
            <person name="Wong G.K."/>
            <person name="Wu C.I."/>
            <person name="Wu G."/>
            <person name="Yamamoto D."/>
            <person name="Yang H.P."/>
            <person name="Yang S.P."/>
            <person name="Yorke J.A."/>
            <person name="Yoshida K."/>
            <person name="Zdobnov E."/>
            <person name="Zhang P."/>
            <person name="Zhang Y."/>
            <person name="Zimin A.V."/>
            <person name="Baldwin J."/>
            <person name="Abdouelleil A."/>
            <person name="Abdulkadir J."/>
            <person name="Abebe A."/>
            <person name="Abera B."/>
            <person name="Abreu J."/>
            <person name="Acer S.C."/>
            <person name="Aftuck L."/>
            <person name="Alexander A."/>
            <person name="An P."/>
            <person name="Anderson E."/>
            <person name="Anderson S."/>
            <person name="Arachi H."/>
            <person name="Azer M."/>
            <person name="Bachantsang P."/>
            <person name="Barry A."/>
            <person name="Bayul T."/>
            <person name="Berlin A."/>
            <person name="Bessette D."/>
            <person name="Bloom T."/>
            <person name="Blye J."/>
            <person name="Boguslavskiy L."/>
            <person name="Bonnet C."/>
            <person name="Boukhgalter B."/>
            <person name="Bourzgui I."/>
            <person name="Brown A."/>
            <person name="Cahill P."/>
            <person name="Channer S."/>
            <person name="Cheshatsang Y."/>
            <person name="Chuda L."/>
            <person name="Citroen M."/>
            <person name="Collymore A."/>
            <person name="Cooke P."/>
            <person name="Costello M."/>
            <person name="D'Aco K."/>
            <person name="Daza R."/>
            <person name="De Haan G."/>
            <person name="DeGray S."/>
            <person name="DeMaso C."/>
            <person name="Dhargay N."/>
            <person name="Dooley K."/>
            <person name="Dooley E."/>
            <person name="Doricent M."/>
            <person name="Dorje P."/>
            <person name="Dorjee K."/>
            <person name="Dupes A."/>
            <person name="Elong R."/>
            <person name="Falk J."/>
            <person name="Farina A."/>
            <person name="Faro S."/>
            <person name="Ferguson D."/>
            <person name="Fisher S."/>
            <person name="Foley C.D."/>
            <person name="Franke A."/>
            <person name="Friedrich D."/>
            <person name="Gadbois L."/>
            <person name="Gearin G."/>
            <person name="Gearin C.R."/>
            <person name="Giannoukos G."/>
            <person name="Goode T."/>
            <person name="Graham J."/>
            <person name="Grandbois E."/>
            <person name="Grewal S."/>
            <person name="Gyaltsen K."/>
            <person name="Hafez N."/>
            <person name="Hagos B."/>
            <person name="Hall J."/>
            <person name="Henson C."/>
            <person name="Hollinger A."/>
            <person name="Honan T."/>
            <person name="Huard M.D."/>
            <person name="Hughes L."/>
            <person name="Hurhula B."/>
            <person name="Husby M.E."/>
            <person name="Kamat A."/>
            <person name="Kanga B."/>
            <person name="Kashin S."/>
            <person name="Khazanovich D."/>
            <person name="Kisner P."/>
            <person name="Lance K."/>
            <person name="Lara M."/>
            <person name="Lee W."/>
            <person name="Lennon N."/>
            <person name="Letendre F."/>
            <person name="LeVine R."/>
            <person name="Lipovsky A."/>
            <person name="Liu X."/>
            <person name="Liu J."/>
            <person name="Liu S."/>
            <person name="Lokyitsang T."/>
            <person name="Lokyitsang Y."/>
            <person name="Lubonja R."/>
            <person name="Lui A."/>
            <person name="MacDonald P."/>
            <person name="Magnisalis V."/>
            <person name="Maru K."/>
            <person name="Matthews C."/>
            <person name="McCusker W."/>
            <person name="McDonough S."/>
            <person name="Mehta T."/>
            <person name="Meldrim J."/>
            <person name="Meneus L."/>
            <person name="Mihai O."/>
            <person name="Mihalev A."/>
            <person name="Mihova T."/>
            <person name="Mittelman R."/>
            <person name="Mlenga V."/>
            <person name="Montmayeur A."/>
            <person name="Mulrain L."/>
            <person name="Navidi A."/>
            <person name="Naylor J."/>
            <person name="Negash T."/>
            <person name="Nguyen T."/>
            <person name="Nguyen N."/>
            <person name="Nicol R."/>
            <person name="Norbu C."/>
            <person name="Norbu N."/>
            <person name="Novod N."/>
            <person name="O'Neill B."/>
            <person name="Osman S."/>
            <person name="Markiewicz E."/>
            <person name="Oyono O.L."/>
            <person name="Patti C."/>
            <person name="Phunkhang P."/>
            <person name="Pierre F."/>
            <person name="Priest M."/>
            <person name="Raghuraman S."/>
            <person name="Rege F."/>
            <person name="Reyes R."/>
            <person name="Rise C."/>
            <person name="Rogov P."/>
            <person name="Ross K."/>
            <person name="Ryan E."/>
            <person name="Settipalli S."/>
            <person name="Shea T."/>
            <person name="Sherpa N."/>
            <person name="Shi L."/>
            <person name="Shih D."/>
            <person name="Sparrow T."/>
            <person name="Spaulding J."/>
            <person name="Stalker J."/>
            <person name="Stange-Thomann N."/>
            <person name="Stavropoulos S."/>
            <person name="Stone C."/>
            <person name="Strader C."/>
            <person name="Tesfaye S."/>
            <person name="Thomson T."/>
            <person name="Thoulutsang Y."/>
            <person name="Thoulutsang D."/>
            <person name="Topham K."/>
            <person name="Topping I."/>
            <person name="Tsamla T."/>
            <person name="Vassiliev H."/>
            <person name="Vo A."/>
            <person name="Wangchuk T."/>
            <person name="Wangdi T."/>
            <person name="Weiand M."/>
            <person name="Wilkinson J."/>
            <person name="Wilson A."/>
            <person name="Yadav S."/>
            <person name="Young G."/>
            <person name="Yu Q."/>
            <person name="Zembek L."/>
            <person name="Zhong D."/>
            <person name="Zimmer A."/>
            <person name="Zwirko Z."/>
            <person name="Jaffe D.B."/>
            <person name="Alvarez P."/>
            <person name="Brockman W."/>
            <person name="Butler J."/>
            <person name="Chin C."/>
            <person name="Gnerre S."/>
            <person name="Grabherr M."/>
            <person name="Kleber M."/>
            <person name="Mauceli E."/>
            <person name="MacCallum I."/>
        </authorList>
    </citation>
    <scope>NUCLEOTIDE SEQUENCE [LARGE SCALE GENOMIC DNA]</scope>
    <source>
        <strain evidence="9">Tucson 15287-2541.00</strain>
    </source>
</reference>
<keyword evidence="3 6" id="KW-0378">Hydrolase</keyword>
<keyword evidence="9" id="KW-1185">Reference proteome</keyword>
<accession>B4K3F0</accession>
<feature type="non-terminal residue" evidence="8">
    <location>
        <position position="1"/>
    </location>
</feature>
<dbReference type="AlphaFoldDB" id="B4K3F0"/>
<dbReference type="GO" id="GO:0005739">
    <property type="term" value="C:mitochondrion"/>
    <property type="evidence" value="ECO:0007669"/>
    <property type="project" value="EnsemblMetazoa"/>
</dbReference>
<evidence type="ECO:0000256" key="6">
    <source>
        <dbReference type="RuleBase" id="RU361235"/>
    </source>
</evidence>